<feature type="transmembrane region" description="Helical" evidence="8">
    <location>
        <begin position="72"/>
        <end position="93"/>
    </location>
</feature>
<feature type="transmembrane region" description="Helical" evidence="8">
    <location>
        <begin position="99"/>
        <end position="121"/>
    </location>
</feature>
<feature type="transmembrane region" description="Helical" evidence="8">
    <location>
        <begin position="294"/>
        <end position="312"/>
    </location>
</feature>
<comment type="similarity">
    <text evidence="2">Belongs to the binding-protein-dependent transport system permease family. FecCD subfamily.</text>
</comment>
<keyword evidence="4" id="KW-1003">Cell membrane</keyword>
<keyword evidence="3" id="KW-0813">Transport</keyword>
<dbReference type="GO" id="GO:0005886">
    <property type="term" value="C:plasma membrane"/>
    <property type="evidence" value="ECO:0007669"/>
    <property type="project" value="UniProtKB-SubCell"/>
</dbReference>
<dbReference type="Pfam" id="PF01032">
    <property type="entry name" value="FecCD"/>
    <property type="match status" value="1"/>
</dbReference>
<dbReference type="KEGG" id="suam:BOO69_02265"/>
<dbReference type="STRING" id="1917485.BOO69_02265"/>
<evidence type="ECO:0000313" key="9">
    <source>
        <dbReference type="EMBL" id="APE42367.1"/>
    </source>
</evidence>
<feature type="transmembrane region" description="Helical" evidence="8">
    <location>
        <begin position="262"/>
        <end position="282"/>
    </location>
</feature>
<accession>A0A1J0WDH0</accession>
<dbReference type="Gene3D" id="1.10.3470.10">
    <property type="entry name" value="ABC transporter involved in vitamin B12 uptake, BtuC"/>
    <property type="match status" value="1"/>
</dbReference>
<evidence type="ECO:0000256" key="7">
    <source>
        <dbReference type="ARBA" id="ARBA00023136"/>
    </source>
</evidence>
<dbReference type="InterPro" id="IPR037294">
    <property type="entry name" value="ABC_BtuC-like"/>
</dbReference>
<feature type="transmembrane region" description="Helical" evidence="8">
    <location>
        <begin position="128"/>
        <end position="149"/>
    </location>
</feature>
<dbReference type="RefSeq" id="WP_071969921.1">
    <property type="nucleotide sequence ID" value="NZ_CP018076.1"/>
</dbReference>
<reference evidence="9 10" key="1">
    <citation type="submission" date="2016-11" db="EMBL/GenBank/DDBJ databases">
        <title>Complete genome sequence of Sulfitobacter sp. AM1-D1, a toxic bacteria associated with marine dinoflagellate Alexandrium minutum in East China Sea.</title>
        <authorList>
            <person name="Yang Q."/>
            <person name="Zhang X."/>
            <person name="Tian X."/>
        </authorList>
    </citation>
    <scope>NUCLEOTIDE SEQUENCE [LARGE SCALE GENOMIC DNA]</scope>
    <source>
        <strain evidence="9 10">AM1-D1</strain>
    </source>
</reference>
<evidence type="ECO:0000256" key="6">
    <source>
        <dbReference type="ARBA" id="ARBA00022989"/>
    </source>
</evidence>
<feature type="transmembrane region" description="Helical" evidence="8">
    <location>
        <begin position="222"/>
        <end position="250"/>
    </location>
</feature>
<proteinExistence type="inferred from homology"/>
<comment type="subcellular location">
    <subcellularLocation>
        <location evidence="1">Cell membrane</location>
        <topology evidence="1">Multi-pass membrane protein</topology>
    </subcellularLocation>
</comment>
<dbReference type="GO" id="GO:0022857">
    <property type="term" value="F:transmembrane transporter activity"/>
    <property type="evidence" value="ECO:0007669"/>
    <property type="project" value="InterPro"/>
</dbReference>
<evidence type="ECO:0000256" key="5">
    <source>
        <dbReference type="ARBA" id="ARBA00022692"/>
    </source>
</evidence>
<dbReference type="InterPro" id="IPR000522">
    <property type="entry name" value="ABC_transptr_permease_BtuC"/>
</dbReference>
<dbReference type="OrthoDB" id="9796260at2"/>
<keyword evidence="5 8" id="KW-0812">Transmembrane</keyword>
<dbReference type="GO" id="GO:0033214">
    <property type="term" value="P:siderophore-iron import into cell"/>
    <property type="evidence" value="ECO:0007669"/>
    <property type="project" value="TreeGrafter"/>
</dbReference>
<protein>
    <submittedName>
        <fullName evidence="9">Enterobactin ABC transporter permease</fullName>
    </submittedName>
</protein>
<organism evidence="9 10">
    <name type="scientific">Sulfitobacter alexandrii</name>
    <dbReference type="NCBI Taxonomy" id="1917485"/>
    <lineage>
        <taxon>Bacteria</taxon>
        <taxon>Pseudomonadati</taxon>
        <taxon>Pseudomonadota</taxon>
        <taxon>Alphaproteobacteria</taxon>
        <taxon>Rhodobacterales</taxon>
        <taxon>Roseobacteraceae</taxon>
        <taxon>Sulfitobacter</taxon>
    </lineage>
</organism>
<sequence length="314" mass="33383">MHARTLGLLAGVLVLCCLGYLTLGARAGWDFILPFRAPKLAALLLVGASVSTATVLFQTITGNRILTPAIMGFDWLYVLLVTVAVHTIGGFALADLPPLVFFAIASLIMVAASLLLFGTLLLEARQDLIRMILTGVILSGLFRAGNGFLQRMIDPNEFSVIQVASYARFNVIDTEILPVAALLTLLGLAAAWRMRHRLDVLALGRDAAINLGEDPRRGYLQVLVVVAVLVSVSTAFVGPVVFLGLIVAAIAHVLTPVPYHAVLLPSAALVSMITLVGGQAILERVLHLSTPLSVIVDVAGGAVFILLLFRSLRP</sequence>
<evidence type="ECO:0000313" key="10">
    <source>
        <dbReference type="Proteomes" id="UP000181897"/>
    </source>
</evidence>
<gene>
    <name evidence="9" type="ORF">BOO69_02265</name>
</gene>
<keyword evidence="7 8" id="KW-0472">Membrane</keyword>
<dbReference type="AlphaFoldDB" id="A0A1J0WDH0"/>
<dbReference type="PANTHER" id="PTHR30472">
    <property type="entry name" value="FERRIC ENTEROBACTIN TRANSPORT SYSTEM PERMEASE PROTEIN"/>
    <property type="match status" value="1"/>
</dbReference>
<feature type="transmembrane region" description="Helical" evidence="8">
    <location>
        <begin position="176"/>
        <end position="192"/>
    </location>
</feature>
<name>A0A1J0WDH0_9RHOB</name>
<evidence type="ECO:0000256" key="8">
    <source>
        <dbReference type="SAM" id="Phobius"/>
    </source>
</evidence>
<evidence type="ECO:0000256" key="2">
    <source>
        <dbReference type="ARBA" id="ARBA00007935"/>
    </source>
</evidence>
<dbReference type="PANTHER" id="PTHR30472:SF19">
    <property type="entry name" value="PETROBACTIN IMPORT SYSTEM PERMEASE PROTEIN YCLO"/>
    <property type="match status" value="1"/>
</dbReference>
<dbReference type="Proteomes" id="UP000181897">
    <property type="component" value="Chromosome"/>
</dbReference>
<evidence type="ECO:0000256" key="1">
    <source>
        <dbReference type="ARBA" id="ARBA00004651"/>
    </source>
</evidence>
<evidence type="ECO:0000256" key="3">
    <source>
        <dbReference type="ARBA" id="ARBA00022448"/>
    </source>
</evidence>
<dbReference type="EMBL" id="CP018076">
    <property type="protein sequence ID" value="APE42367.1"/>
    <property type="molecule type" value="Genomic_DNA"/>
</dbReference>
<keyword evidence="10" id="KW-1185">Reference proteome</keyword>
<keyword evidence="6 8" id="KW-1133">Transmembrane helix</keyword>
<dbReference type="SUPFAM" id="SSF81345">
    <property type="entry name" value="ABC transporter involved in vitamin B12 uptake, BtuC"/>
    <property type="match status" value="1"/>
</dbReference>
<evidence type="ECO:0000256" key="4">
    <source>
        <dbReference type="ARBA" id="ARBA00022475"/>
    </source>
</evidence>
<feature type="transmembrane region" description="Helical" evidence="8">
    <location>
        <begin position="40"/>
        <end position="60"/>
    </location>
</feature>